<dbReference type="EMBL" id="AP011177">
    <property type="protein sequence ID" value="BAJ03944.1"/>
    <property type="molecule type" value="Genomic_DNA"/>
</dbReference>
<name>D4ZD49_SHEVD</name>
<sequence length="61" mass="7052">MPVKFKNRKPIGTIVIEDMKSRFLSSGAISQEELVQLDFLFKEEKLTVNGPQDILDKLPRY</sequence>
<dbReference type="Proteomes" id="UP000002350">
    <property type="component" value="Chromosome"/>
</dbReference>
<dbReference type="AlphaFoldDB" id="D4ZD49"/>
<accession>D4ZD49</accession>
<keyword evidence="2" id="KW-1185">Reference proteome</keyword>
<dbReference type="KEGG" id="svo:SVI_3973"/>
<reference evidence="2" key="1">
    <citation type="journal article" date="2010" name="Mol. Biosyst.">
        <title>Complete genome sequence and comparative analysis of Shewanella violacea, a psychrophilic and piezophilic bacterium from deep sea floor sediments.</title>
        <authorList>
            <person name="Aono E."/>
            <person name="Baba T."/>
            <person name="Ara T."/>
            <person name="Nishi T."/>
            <person name="Nakamichi T."/>
            <person name="Inamoto E."/>
            <person name="Toyonaga H."/>
            <person name="Hasegawa M."/>
            <person name="Takai Y."/>
            <person name="Okumura Y."/>
            <person name="Baba M."/>
            <person name="Tomita M."/>
            <person name="Kato C."/>
            <person name="Oshima T."/>
            <person name="Nakasone K."/>
            <person name="Mori H."/>
        </authorList>
    </citation>
    <scope>NUCLEOTIDE SEQUENCE [LARGE SCALE GENOMIC DNA]</scope>
    <source>
        <strain evidence="2">JCM 10179 / CIP 106290 / LMG 19151 / DSS12</strain>
    </source>
</reference>
<proteinExistence type="predicted"/>
<gene>
    <name evidence="1" type="ordered locus">SVI_3973</name>
</gene>
<dbReference type="HOGENOM" id="CLU_2920225_0_0_6"/>
<dbReference type="RefSeq" id="WP_013053235.1">
    <property type="nucleotide sequence ID" value="NC_014012.1"/>
</dbReference>
<protein>
    <submittedName>
        <fullName evidence="1">Uncharacterized protein</fullName>
    </submittedName>
</protein>
<organism evidence="1 2">
    <name type="scientific">Shewanella violacea (strain JCM 10179 / CIP 106290 / LMG 19151 / DSS12)</name>
    <dbReference type="NCBI Taxonomy" id="637905"/>
    <lineage>
        <taxon>Bacteria</taxon>
        <taxon>Pseudomonadati</taxon>
        <taxon>Pseudomonadota</taxon>
        <taxon>Gammaproteobacteria</taxon>
        <taxon>Alteromonadales</taxon>
        <taxon>Shewanellaceae</taxon>
        <taxon>Shewanella</taxon>
    </lineage>
</organism>
<evidence type="ECO:0000313" key="1">
    <source>
        <dbReference type="EMBL" id="BAJ03944.1"/>
    </source>
</evidence>
<evidence type="ECO:0000313" key="2">
    <source>
        <dbReference type="Proteomes" id="UP000002350"/>
    </source>
</evidence>